<reference evidence="3 4" key="1">
    <citation type="journal article" date="2016" name="Nat. Commun.">
        <title>Thousands of microbial genomes shed light on interconnected biogeochemical processes in an aquifer system.</title>
        <authorList>
            <person name="Anantharaman K."/>
            <person name="Brown C.T."/>
            <person name="Hug L.A."/>
            <person name="Sharon I."/>
            <person name="Castelle C.J."/>
            <person name="Probst A.J."/>
            <person name="Thomas B.C."/>
            <person name="Singh A."/>
            <person name="Wilkins M.J."/>
            <person name="Karaoz U."/>
            <person name="Brodie E.L."/>
            <person name="Williams K.H."/>
            <person name="Hubbard S.S."/>
            <person name="Banfield J.F."/>
        </authorList>
    </citation>
    <scope>NUCLEOTIDE SEQUENCE [LARGE SCALE GENOMIC DNA]</scope>
</reference>
<dbReference type="STRING" id="1798405.A3E64_02090"/>
<dbReference type="PANTHER" id="PTHR12526">
    <property type="entry name" value="GLYCOSYLTRANSFERASE"/>
    <property type="match status" value="1"/>
</dbReference>
<accession>A0A1G1ZIX7</accession>
<evidence type="ECO:0000259" key="2">
    <source>
        <dbReference type="Pfam" id="PF13439"/>
    </source>
</evidence>
<dbReference type="InterPro" id="IPR001296">
    <property type="entry name" value="Glyco_trans_1"/>
</dbReference>
<dbReference type="PANTHER" id="PTHR12526:SF630">
    <property type="entry name" value="GLYCOSYLTRANSFERASE"/>
    <property type="match status" value="1"/>
</dbReference>
<protein>
    <recommendedName>
        <fullName evidence="5">Glycosyltransferase subfamily 4-like N-terminal domain-containing protein</fullName>
    </recommendedName>
</protein>
<sequence length="363" mass="40491">MQKILFVITKDDIGGAQKYVRELAECLDPQKFQASVLTGGSKGARFLSNSIRPHFLFVNDILALLELFLVFRREKPDIVHLNSSKAGVIGSIAAKLARVPRVIFTAHGWVFNPDNNLSWLRKRFYILLHKIAAHFQDSIISVSDYDFQLAVRHRIASRKKLATIYNGIAPVNFIGKAEARRILGKLTGAQADDKKIWVGSIGRLVAEKDYETLLEAAALIPNALFVIIGSGYELPKLKAKIKKLSLEGRCLIVEQLAPAAPYLKAFDIFLLTSIKEGLPYTMLEAMAADVPLVVTRIGGMTEIVQGRGLVMPPREPEEIARAIKYYLENPDEAKKFAAAAKQFLNDKLTLSRMVQETERVYLA</sequence>
<dbReference type="EMBL" id="MHJH01000018">
    <property type="protein sequence ID" value="OGY64532.1"/>
    <property type="molecule type" value="Genomic_DNA"/>
</dbReference>
<dbReference type="Pfam" id="PF00534">
    <property type="entry name" value="Glycos_transf_1"/>
    <property type="match status" value="1"/>
</dbReference>
<dbReference type="Proteomes" id="UP000177174">
    <property type="component" value="Unassembled WGS sequence"/>
</dbReference>
<dbReference type="SUPFAM" id="SSF53756">
    <property type="entry name" value="UDP-Glycosyltransferase/glycogen phosphorylase"/>
    <property type="match status" value="1"/>
</dbReference>
<gene>
    <name evidence="3" type="ORF">A3E64_02090</name>
</gene>
<feature type="domain" description="Glycosyl transferase family 1" evidence="1">
    <location>
        <begin position="191"/>
        <end position="342"/>
    </location>
</feature>
<evidence type="ECO:0000259" key="1">
    <source>
        <dbReference type="Pfam" id="PF00534"/>
    </source>
</evidence>
<evidence type="ECO:0000313" key="3">
    <source>
        <dbReference type="EMBL" id="OGY64532.1"/>
    </source>
</evidence>
<feature type="domain" description="Glycosyltransferase subfamily 4-like N-terminal" evidence="2">
    <location>
        <begin position="13"/>
        <end position="168"/>
    </location>
</feature>
<proteinExistence type="predicted"/>
<dbReference type="GO" id="GO:0016757">
    <property type="term" value="F:glycosyltransferase activity"/>
    <property type="evidence" value="ECO:0007669"/>
    <property type="project" value="InterPro"/>
</dbReference>
<evidence type="ECO:0008006" key="5">
    <source>
        <dbReference type="Google" id="ProtNLM"/>
    </source>
</evidence>
<dbReference type="Gene3D" id="3.40.50.2000">
    <property type="entry name" value="Glycogen Phosphorylase B"/>
    <property type="match status" value="2"/>
</dbReference>
<dbReference type="InterPro" id="IPR028098">
    <property type="entry name" value="Glyco_trans_4-like_N"/>
</dbReference>
<dbReference type="AlphaFoldDB" id="A0A1G1ZIX7"/>
<comment type="caution">
    <text evidence="3">The sequence shown here is derived from an EMBL/GenBank/DDBJ whole genome shotgun (WGS) entry which is preliminary data.</text>
</comment>
<organism evidence="3 4">
    <name type="scientific">Candidatus Harrisonbacteria bacterium RIFCSPHIGHO2_12_FULL_48_16</name>
    <dbReference type="NCBI Taxonomy" id="1798405"/>
    <lineage>
        <taxon>Bacteria</taxon>
        <taxon>Candidatus Harrisoniibacteriota</taxon>
    </lineage>
</organism>
<name>A0A1G1ZIX7_9BACT</name>
<evidence type="ECO:0000313" key="4">
    <source>
        <dbReference type="Proteomes" id="UP000177174"/>
    </source>
</evidence>
<dbReference type="Pfam" id="PF13439">
    <property type="entry name" value="Glyco_transf_4"/>
    <property type="match status" value="1"/>
</dbReference>